<sequence length="75" mass="7952">MLTKAAEILDPQNAPLSDAAINYARACTDLVTAIAATATANAANRTADLTETTVTLLNEIRHSLSEMEPPQRNKG</sequence>
<dbReference type="Proteomes" id="UP000255389">
    <property type="component" value="Unassembled WGS sequence"/>
</dbReference>
<dbReference type="AlphaFoldDB" id="A0A378WDU2"/>
<proteinExistence type="predicted"/>
<gene>
    <name evidence="1" type="ORF">NCTC1542_06926</name>
</gene>
<dbReference type="EMBL" id="UGQY01000006">
    <property type="protein sequence ID" value="SUA31571.1"/>
    <property type="molecule type" value="Genomic_DNA"/>
</dbReference>
<evidence type="ECO:0000313" key="1">
    <source>
        <dbReference type="EMBL" id="SUA31571.1"/>
    </source>
</evidence>
<protein>
    <submittedName>
        <fullName evidence="1">Uncharacterized protein</fullName>
    </submittedName>
</protein>
<organism evidence="1 2">
    <name type="scientific">Mycolicibacterium fortuitum</name>
    <name type="common">Mycobacterium fortuitum</name>
    <dbReference type="NCBI Taxonomy" id="1766"/>
    <lineage>
        <taxon>Bacteria</taxon>
        <taxon>Bacillati</taxon>
        <taxon>Actinomycetota</taxon>
        <taxon>Actinomycetes</taxon>
        <taxon>Mycobacteriales</taxon>
        <taxon>Mycobacteriaceae</taxon>
        <taxon>Mycolicibacterium</taxon>
    </lineage>
</organism>
<evidence type="ECO:0000313" key="2">
    <source>
        <dbReference type="Proteomes" id="UP000255389"/>
    </source>
</evidence>
<name>A0A378WDU2_MYCFO</name>
<reference evidence="1 2" key="1">
    <citation type="submission" date="2018-06" db="EMBL/GenBank/DDBJ databases">
        <authorList>
            <consortium name="Pathogen Informatics"/>
            <person name="Doyle S."/>
        </authorList>
    </citation>
    <scope>NUCLEOTIDE SEQUENCE [LARGE SCALE GENOMIC DNA]</scope>
    <source>
        <strain evidence="1 2">NCTC1542</strain>
    </source>
</reference>
<accession>A0A378WDU2</accession>